<dbReference type="EMBL" id="FORT01000007">
    <property type="protein sequence ID" value="SFJ97982.1"/>
    <property type="molecule type" value="Genomic_DNA"/>
</dbReference>
<keyword evidence="1" id="KW-0472">Membrane</keyword>
<dbReference type="GO" id="GO:0080120">
    <property type="term" value="P:CAAX-box protein maturation"/>
    <property type="evidence" value="ECO:0007669"/>
    <property type="project" value="UniProtKB-ARBA"/>
</dbReference>
<feature type="transmembrane region" description="Helical" evidence="1">
    <location>
        <begin position="147"/>
        <end position="168"/>
    </location>
</feature>
<gene>
    <name evidence="3" type="ORF">SAMN05518846_107154</name>
</gene>
<proteinExistence type="predicted"/>
<accession>A0A1I3VS08</accession>
<organism evidence="3 4">
    <name type="scientific">Brevibacillus centrosporus</name>
    <dbReference type="NCBI Taxonomy" id="54910"/>
    <lineage>
        <taxon>Bacteria</taxon>
        <taxon>Bacillati</taxon>
        <taxon>Bacillota</taxon>
        <taxon>Bacilli</taxon>
        <taxon>Bacillales</taxon>
        <taxon>Paenibacillaceae</taxon>
        <taxon>Brevibacillus</taxon>
    </lineage>
</organism>
<dbReference type="InterPro" id="IPR052710">
    <property type="entry name" value="CAAX_protease"/>
</dbReference>
<keyword evidence="1" id="KW-1133">Transmembrane helix</keyword>
<dbReference type="RefSeq" id="WP_092268704.1">
    <property type="nucleotide sequence ID" value="NZ_FORT01000007.1"/>
</dbReference>
<keyword evidence="1" id="KW-0812">Transmembrane</keyword>
<feature type="transmembrane region" description="Helical" evidence="1">
    <location>
        <begin position="27"/>
        <end position="45"/>
    </location>
</feature>
<dbReference type="STRING" id="1884381.SAMN05518846_107154"/>
<feature type="transmembrane region" description="Helical" evidence="1">
    <location>
        <begin position="66"/>
        <end position="87"/>
    </location>
</feature>
<dbReference type="AlphaFoldDB" id="A0A1I3VS08"/>
<keyword evidence="4" id="KW-1185">Reference proteome</keyword>
<feature type="transmembrane region" description="Helical" evidence="1">
    <location>
        <begin position="197"/>
        <end position="218"/>
    </location>
</feature>
<dbReference type="PANTHER" id="PTHR36435:SF1">
    <property type="entry name" value="CAAX AMINO TERMINAL PROTEASE FAMILY PROTEIN"/>
    <property type="match status" value="1"/>
</dbReference>
<dbReference type="InterPro" id="IPR003675">
    <property type="entry name" value="Rce1/LyrA-like_dom"/>
</dbReference>
<dbReference type="GO" id="GO:0004175">
    <property type="term" value="F:endopeptidase activity"/>
    <property type="evidence" value="ECO:0007669"/>
    <property type="project" value="UniProtKB-ARBA"/>
</dbReference>
<dbReference type="PANTHER" id="PTHR36435">
    <property type="entry name" value="SLR1288 PROTEIN"/>
    <property type="match status" value="1"/>
</dbReference>
<evidence type="ECO:0000259" key="2">
    <source>
        <dbReference type="Pfam" id="PF02517"/>
    </source>
</evidence>
<dbReference type="Proteomes" id="UP000198915">
    <property type="component" value="Unassembled WGS sequence"/>
</dbReference>
<name>A0A1I3VS08_9BACL</name>
<reference evidence="4" key="1">
    <citation type="submission" date="2016-10" db="EMBL/GenBank/DDBJ databases">
        <authorList>
            <person name="Varghese N."/>
            <person name="Submissions S."/>
        </authorList>
    </citation>
    <scope>NUCLEOTIDE SEQUENCE [LARGE SCALE GENOMIC DNA]</scope>
    <source>
        <strain evidence="4">OK042</strain>
    </source>
</reference>
<protein>
    <recommendedName>
        <fullName evidence="2">CAAX prenyl protease 2/Lysostaphin resistance protein A-like domain-containing protein</fullName>
    </recommendedName>
</protein>
<feature type="transmembrane region" description="Helical" evidence="1">
    <location>
        <begin position="174"/>
        <end position="190"/>
    </location>
</feature>
<evidence type="ECO:0000256" key="1">
    <source>
        <dbReference type="SAM" id="Phobius"/>
    </source>
</evidence>
<feature type="domain" description="CAAX prenyl protease 2/Lysostaphin resistance protein A-like" evidence="2">
    <location>
        <begin position="114"/>
        <end position="209"/>
    </location>
</feature>
<dbReference type="Pfam" id="PF02517">
    <property type="entry name" value="Rce1-like"/>
    <property type="match status" value="1"/>
</dbReference>
<evidence type="ECO:0000313" key="3">
    <source>
        <dbReference type="EMBL" id="SFJ97982.1"/>
    </source>
</evidence>
<sequence length="220" mass="24927">MKLLFLLFGPTCMLFLGLQIGSSVPLAFLLFYGWLAFIPLYHLFLRREEKLQESLQQLGFAFNRKNVVVGTATGILSFLLILLSGYVFSSTLFDPTALASLLTRWQFTGDLTGWLIAILILINPILEEVYWRGYLLHKLSSGRKTSYAIFWTSLFYSLYHLLSVIPLFSAPYNVMMIIPVFAAGLIWGYLRTRQGSLIGSIISHMLADTGIMTVYLLFLS</sequence>
<feature type="transmembrane region" description="Helical" evidence="1">
    <location>
        <begin position="107"/>
        <end position="126"/>
    </location>
</feature>
<evidence type="ECO:0000313" key="4">
    <source>
        <dbReference type="Proteomes" id="UP000198915"/>
    </source>
</evidence>